<accession>A0AAV8WWS1</accession>
<gene>
    <name evidence="1" type="ORF">NQ314_016566</name>
</gene>
<evidence type="ECO:0000313" key="1">
    <source>
        <dbReference type="EMBL" id="KAJ8930651.1"/>
    </source>
</evidence>
<dbReference type="AlphaFoldDB" id="A0AAV8WWS1"/>
<protein>
    <submittedName>
        <fullName evidence="1">Uncharacterized protein</fullName>
    </submittedName>
</protein>
<keyword evidence="2" id="KW-1185">Reference proteome</keyword>
<evidence type="ECO:0000313" key="2">
    <source>
        <dbReference type="Proteomes" id="UP001162156"/>
    </source>
</evidence>
<proteinExistence type="predicted"/>
<dbReference type="Proteomes" id="UP001162156">
    <property type="component" value="Unassembled WGS sequence"/>
</dbReference>
<name>A0AAV8WWS1_9CUCU</name>
<organism evidence="1 2">
    <name type="scientific">Rhamnusium bicolor</name>
    <dbReference type="NCBI Taxonomy" id="1586634"/>
    <lineage>
        <taxon>Eukaryota</taxon>
        <taxon>Metazoa</taxon>
        <taxon>Ecdysozoa</taxon>
        <taxon>Arthropoda</taxon>
        <taxon>Hexapoda</taxon>
        <taxon>Insecta</taxon>
        <taxon>Pterygota</taxon>
        <taxon>Neoptera</taxon>
        <taxon>Endopterygota</taxon>
        <taxon>Coleoptera</taxon>
        <taxon>Polyphaga</taxon>
        <taxon>Cucujiformia</taxon>
        <taxon>Chrysomeloidea</taxon>
        <taxon>Cerambycidae</taxon>
        <taxon>Lepturinae</taxon>
        <taxon>Rhagiini</taxon>
        <taxon>Rhamnusium</taxon>
    </lineage>
</organism>
<sequence>MCLKNNVTDTEIKTLADWKCKTKSKAAKIRQNQRQTGGEVPQNIIILSHNEERLLALMVTTALEGDSEMEYGIKRRISCSSSNIQNKSFTNQSGKKSKVCLV</sequence>
<reference evidence="1" key="1">
    <citation type="journal article" date="2023" name="Insect Mol. Biol.">
        <title>Genome sequencing provides insights into the evolution of gene families encoding plant cell wall-degrading enzymes in longhorned beetles.</title>
        <authorList>
            <person name="Shin N.R."/>
            <person name="Okamura Y."/>
            <person name="Kirsch R."/>
            <person name="Pauchet Y."/>
        </authorList>
    </citation>
    <scope>NUCLEOTIDE SEQUENCE</scope>
    <source>
        <strain evidence="1">RBIC_L_NR</strain>
    </source>
</reference>
<dbReference type="EMBL" id="JANEYF010004595">
    <property type="protein sequence ID" value="KAJ8930651.1"/>
    <property type="molecule type" value="Genomic_DNA"/>
</dbReference>
<comment type="caution">
    <text evidence="1">The sequence shown here is derived from an EMBL/GenBank/DDBJ whole genome shotgun (WGS) entry which is preliminary data.</text>
</comment>